<dbReference type="SUPFAM" id="SSF51621">
    <property type="entry name" value="Phosphoenolpyruvate/pyruvate domain"/>
    <property type="match status" value="1"/>
</dbReference>
<organism evidence="6 7">
    <name type="scientific">Aspergillus carbonarius (strain ITEM 5010)</name>
    <dbReference type="NCBI Taxonomy" id="602072"/>
    <lineage>
        <taxon>Eukaryota</taxon>
        <taxon>Fungi</taxon>
        <taxon>Dikarya</taxon>
        <taxon>Ascomycota</taxon>
        <taxon>Pezizomycotina</taxon>
        <taxon>Eurotiomycetes</taxon>
        <taxon>Eurotiomycetidae</taxon>
        <taxon>Eurotiales</taxon>
        <taxon>Aspergillaceae</taxon>
        <taxon>Aspergillus</taxon>
        <taxon>Aspergillus subgen. Circumdati</taxon>
    </lineage>
</organism>
<comment type="pathway">
    <text evidence="1">Cofactor biosynthesis; (R)-pantothenate biosynthesis; (R)-pantoate from 3-methyl-2-oxobutanoate: step 1/2.</text>
</comment>
<name>A0A1R3RDI2_ASPC5</name>
<dbReference type="Gene3D" id="3.20.20.60">
    <property type="entry name" value="Phosphoenolpyruvate-binding domains"/>
    <property type="match status" value="1"/>
</dbReference>
<dbReference type="GO" id="GO:0000287">
    <property type="term" value="F:magnesium ion binding"/>
    <property type="evidence" value="ECO:0007669"/>
    <property type="project" value="TreeGrafter"/>
</dbReference>
<dbReference type="GO" id="GO:0005739">
    <property type="term" value="C:mitochondrion"/>
    <property type="evidence" value="ECO:0007669"/>
    <property type="project" value="TreeGrafter"/>
</dbReference>
<dbReference type="STRING" id="602072.A0A1R3RDI2"/>
<dbReference type="GO" id="GO:0015940">
    <property type="term" value="P:pantothenate biosynthetic process"/>
    <property type="evidence" value="ECO:0007669"/>
    <property type="project" value="UniProtKB-UniPathway"/>
</dbReference>
<evidence type="ECO:0000256" key="3">
    <source>
        <dbReference type="ARBA" id="ARBA00012618"/>
    </source>
</evidence>
<evidence type="ECO:0000313" key="7">
    <source>
        <dbReference type="Proteomes" id="UP000188318"/>
    </source>
</evidence>
<dbReference type="AlphaFoldDB" id="A0A1R3RDI2"/>
<comment type="catalytic activity">
    <reaction evidence="5">
        <text>(6R)-5,10-methylene-5,6,7,8-tetrahydrofolate + 3-methyl-2-oxobutanoate + H2O = 2-dehydropantoate + (6S)-5,6,7,8-tetrahydrofolate</text>
        <dbReference type="Rhea" id="RHEA:11824"/>
        <dbReference type="ChEBI" id="CHEBI:11561"/>
        <dbReference type="ChEBI" id="CHEBI:11851"/>
        <dbReference type="ChEBI" id="CHEBI:15377"/>
        <dbReference type="ChEBI" id="CHEBI:15636"/>
        <dbReference type="ChEBI" id="CHEBI:57453"/>
        <dbReference type="EC" id="2.1.2.11"/>
    </reaction>
</comment>
<dbReference type="PANTHER" id="PTHR20881:SF0">
    <property type="entry name" value="3-METHYL-2-OXOBUTANOATE HYDROXYMETHYLTRANSFERASE"/>
    <property type="match status" value="1"/>
</dbReference>
<dbReference type="VEuPathDB" id="FungiDB:ASPCADRAFT_133543"/>
<dbReference type="InterPro" id="IPR003700">
    <property type="entry name" value="Pantoate_hydroxy_MeTrfase"/>
</dbReference>
<evidence type="ECO:0000256" key="5">
    <source>
        <dbReference type="ARBA" id="ARBA00049172"/>
    </source>
</evidence>
<protein>
    <recommendedName>
        <fullName evidence="3">3-methyl-2-oxobutanoate hydroxymethyltransferase</fullName>
        <ecNumber evidence="3">2.1.2.11</ecNumber>
    </recommendedName>
</protein>
<dbReference type="Proteomes" id="UP000188318">
    <property type="component" value="Unassembled WGS sequence"/>
</dbReference>
<evidence type="ECO:0000256" key="4">
    <source>
        <dbReference type="ARBA" id="ARBA00022679"/>
    </source>
</evidence>
<dbReference type="EC" id="2.1.2.11" evidence="3"/>
<dbReference type="OrthoDB" id="425211at2759"/>
<dbReference type="GO" id="GO:0003864">
    <property type="term" value="F:3-methyl-2-oxobutanoate hydroxymethyltransferase activity"/>
    <property type="evidence" value="ECO:0007669"/>
    <property type="project" value="UniProtKB-EC"/>
</dbReference>
<dbReference type="EMBL" id="KV907507">
    <property type="protein sequence ID" value="OOF92540.1"/>
    <property type="molecule type" value="Genomic_DNA"/>
</dbReference>
<dbReference type="PANTHER" id="PTHR20881">
    <property type="entry name" value="3-METHYL-2-OXOBUTANOATE HYDROXYMETHYLTRANSFERASE"/>
    <property type="match status" value="1"/>
</dbReference>
<keyword evidence="4" id="KW-0808">Transferase</keyword>
<dbReference type="InterPro" id="IPR015813">
    <property type="entry name" value="Pyrv/PenolPyrv_kinase-like_dom"/>
</dbReference>
<dbReference type="UniPathway" id="UPA00028">
    <property type="reaction ID" value="UER00003"/>
</dbReference>
<evidence type="ECO:0000256" key="1">
    <source>
        <dbReference type="ARBA" id="ARBA00005033"/>
    </source>
</evidence>
<proteinExistence type="inferred from homology"/>
<reference evidence="7" key="1">
    <citation type="journal article" date="2017" name="Genome Biol.">
        <title>Comparative genomics reveals high biological diversity and specific adaptations in the industrially and medically important fungal genus Aspergillus.</title>
        <authorList>
            <person name="de Vries R.P."/>
            <person name="Riley R."/>
            <person name="Wiebenga A."/>
            <person name="Aguilar-Osorio G."/>
            <person name="Amillis S."/>
            <person name="Uchima C.A."/>
            <person name="Anderluh G."/>
            <person name="Asadollahi M."/>
            <person name="Askin M."/>
            <person name="Barry K."/>
            <person name="Battaglia E."/>
            <person name="Bayram O."/>
            <person name="Benocci T."/>
            <person name="Braus-Stromeyer S.A."/>
            <person name="Caldana C."/>
            <person name="Canovas D."/>
            <person name="Cerqueira G.C."/>
            <person name="Chen F."/>
            <person name="Chen W."/>
            <person name="Choi C."/>
            <person name="Clum A."/>
            <person name="Dos Santos R.A."/>
            <person name="Damasio A.R."/>
            <person name="Diallinas G."/>
            <person name="Emri T."/>
            <person name="Fekete E."/>
            <person name="Flipphi M."/>
            <person name="Freyberg S."/>
            <person name="Gallo A."/>
            <person name="Gournas C."/>
            <person name="Habgood R."/>
            <person name="Hainaut M."/>
            <person name="Harispe M.L."/>
            <person name="Henrissat B."/>
            <person name="Hilden K.S."/>
            <person name="Hope R."/>
            <person name="Hossain A."/>
            <person name="Karabika E."/>
            <person name="Karaffa L."/>
            <person name="Karanyi Z."/>
            <person name="Krasevec N."/>
            <person name="Kuo A."/>
            <person name="Kusch H."/>
            <person name="LaButti K."/>
            <person name="Lagendijk E.L."/>
            <person name="Lapidus A."/>
            <person name="Levasseur A."/>
            <person name="Lindquist E."/>
            <person name="Lipzen A."/>
            <person name="Logrieco A.F."/>
            <person name="MacCabe A."/>
            <person name="Maekelae M.R."/>
            <person name="Malavazi I."/>
            <person name="Melin P."/>
            <person name="Meyer V."/>
            <person name="Mielnichuk N."/>
            <person name="Miskei M."/>
            <person name="Molnar A.P."/>
            <person name="Mule G."/>
            <person name="Ngan C.Y."/>
            <person name="Orejas M."/>
            <person name="Orosz E."/>
            <person name="Ouedraogo J.P."/>
            <person name="Overkamp K.M."/>
            <person name="Park H.-S."/>
            <person name="Perrone G."/>
            <person name="Piumi F."/>
            <person name="Punt P.J."/>
            <person name="Ram A.F."/>
            <person name="Ramon A."/>
            <person name="Rauscher S."/>
            <person name="Record E."/>
            <person name="Riano-Pachon D.M."/>
            <person name="Robert V."/>
            <person name="Roehrig J."/>
            <person name="Ruller R."/>
            <person name="Salamov A."/>
            <person name="Salih N.S."/>
            <person name="Samson R.A."/>
            <person name="Sandor E."/>
            <person name="Sanguinetti M."/>
            <person name="Schuetze T."/>
            <person name="Sepcic K."/>
            <person name="Shelest E."/>
            <person name="Sherlock G."/>
            <person name="Sophianopoulou V."/>
            <person name="Squina F.M."/>
            <person name="Sun H."/>
            <person name="Susca A."/>
            <person name="Todd R.B."/>
            <person name="Tsang A."/>
            <person name="Unkles S.E."/>
            <person name="van de Wiele N."/>
            <person name="van Rossen-Uffink D."/>
            <person name="Oliveira J.V."/>
            <person name="Vesth T.C."/>
            <person name="Visser J."/>
            <person name="Yu J.-H."/>
            <person name="Zhou M."/>
            <person name="Andersen M.R."/>
            <person name="Archer D.B."/>
            <person name="Baker S.E."/>
            <person name="Benoit I."/>
            <person name="Brakhage A.A."/>
            <person name="Braus G.H."/>
            <person name="Fischer R."/>
            <person name="Frisvad J.C."/>
            <person name="Goldman G.H."/>
            <person name="Houbraken J."/>
            <person name="Oakley B."/>
            <person name="Pocsi I."/>
            <person name="Scazzocchio C."/>
            <person name="Seiboth B."/>
            <person name="vanKuyk P.A."/>
            <person name="Wortman J."/>
            <person name="Dyer P.S."/>
            <person name="Grigoriev I.V."/>
        </authorList>
    </citation>
    <scope>NUCLEOTIDE SEQUENCE [LARGE SCALE GENOMIC DNA]</scope>
    <source>
        <strain evidence="7">ITEM 5010</strain>
    </source>
</reference>
<gene>
    <name evidence="6" type="ORF">ASPCADRAFT_133543</name>
</gene>
<keyword evidence="7" id="KW-1185">Reference proteome</keyword>
<evidence type="ECO:0000256" key="2">
    <source>
        <dbReference type="ARBA" id="ARBA00008676"/>
    </source>
</evidence>
<evidence type="ECO:0000313" key="6">
    <source>
        <dbReference type="EMBL" id="OOF92540.1"/>
    </source>
</evidence>
<accession>A0A1R3RDI2</accession>
<sequence>MGSYEVSSDQAVMSVIRMVKEGRVNAVKLEGGEEMASTIKRIVDAGIPVMAHIGLTPQRQHALGRFRVQGRTASGAVKVLRDAMAVQEARAFIILVEAVPAEVAAIVTNRLRIPTIGIGIGSGNGCSGQVLVQGDMTGNFPPGGFVPRFEKTFADVRGESVRGIEEYRRQVKNGVFPDGEYGYGIGEEELAKFEDVVGGGVEGEGSK</sequence>
<comment type="similarity">
    <text evidence="2">Belongs to the PanB family.</text>
</comment>
<dbReference type="InterPro" id="IPR040442">
    <property type="entry name" value="Pyrv_kinase-like_dom_sf"/>
</dbReference>
<dbReference type="Pfam" id="PF02548">
    <property type="entry name" value="Pantoate_transf"/>
    <property type="match status" value="1"/>
</dbReference>